<evidence type="ECO:0000259" key="7">
    <source>
        <dbReference type="Pfam" id="PF17917"/>
    </source>
</evidence>
<dbReference type="EMBL" id="JARBHB010000011">
    <property type="protein sequence ID" value="KAJ8873026.1"/>
    <property type="molecule type" value="Genomic_DNA"/>
</dbReference>
<keyword evidence="9" id="KW-1185">Reference proteome</keyword>
<keyword evidence="3" id="KW-0540">Nuclease</keyword>
<evidence type="ECO:0000256" key="2">
    <source>
        <dbReference type="ARBA" id="ARBA00022695"/>
    </source>
</evidence>
<name>A0ABQ9GLX0_9NEOP</name>
<keyword evidence="2" id="KW-0548">Nucleotidyltransferase</keyword>
<keyword evidence="5" id="KW-0378">Hydrolase</keyword>
<dbReference type="Proteomes" id="UP001159363">
    <property type="component" value="Chromosome 10"/>
</dbReference>
<dbReference type="Pfam" id="PF17917">
    <property type="entry name" value="RT_RNaseH"/>
    <property type="match status" value="1"/>
</dbReference>
<evidence type="ECO:0000256" key="6">
    <source>
        <dbReference type="ARBA" id="ARBA00022918"/>
    </source>
</evidence>
<sequence length="290" mass="33884">MPVLKYYDVNKPAILSVDASQFGIDAVLLQEGHLIACASKSLTDTEQRYGQIEKEMLAIVFGAENFYKYIYNKQVVVETDHKPLHFVDCPARLQRMRLLLQRFSLSVICRLQIWFSNVHIRYLVPCIACRTSYNQTAVFADLEREMELQVCSVVLNSKVTDAKLLMLQQYTERDHKPHSLCRIISVGWPEKLQKVPPELKQYWMYREDLSYAYGLVLKGKLIVVPKGPFMLFIKDKKVHTKSTWNSFFDPEWHLISQLLLKIVRCVRNFRNLRIGNLSFHILSQIDLGRK</sequence>
<gene>
    <name evidence="8" type="ORF">PR048_026642</name>
</gene>
<evidence type="ECO:0000256" key="1">
    <source>
        <dbReference type="ARBA" id="ARBA00022679"/>
    </source>
</evidence>
<evidence type="ECO:0000313" key="9">
    <source>
        <dbReference type="Proteomes" id="UP001159363"/>
    </source>
</evidence>
<keyword evidence="4" id="KW-0255">Endonuclease</keyword>
<dbReference type="PANTHER" id="PTHR37984">
    <property type="entry name" value="PROTEIN CBG26694"/>
    <property type="match status" value="1"/>
</dbReference>
<reference evidence="8 9" key="1">
    <citation type="submission" date="2023-02" db="EMBL/GenBank/DDBJ databases">
        <title>LHISI_Scaffold_Assembly.</title>
        <authorList>
            <person name="Stuart O.P."/>
            <person name="Cleave R."/>
            <person name="Magrath M.J.L."/>
            <person name="Mikheyev A.S."/>
        </authorList>
    </citation>
    <scope>NUCLEOTIDE SEQUENCE [LARGE SCALE GENOMIC DNA]</scope>
    <source>
        <strain evidence="8">Daus_M_001</strain>
        <tissue evidence="8">Leg muscle</tissue>
    </source>
</reference>
<accession>A0ABQ9GLX0</accession>
<dbReference type="InterPro" id="IPR041373">
    <property type="entry name" value="RT_RNaseH"/>
</dbReference>
<evidence type="ECO:0000256" key="4">
    <source>
        <dbReference type="ARBA" id="ARBA00022759"/>
    </source>
</evidence>
<dbReference type="CDD" id="cd09274">
    <property type="entry name" value="RNase_HI_RT_Ty3"/>
    <property type="match status" value="1"/>
</dbReference>
<dbReference type="Gene3D" id="3.10.20.370">
    <property type="match status" value="1"/>
</dbReference>
<evidence type="ECO:0000256" key="5">
    <source>
        <dbReference type="ARBA" id="ARBA00022801"/>
    </source>
</evidence>
<protein>
    <recommendedName>
        <fullName evidence="7">Reverse transcriptase RNase H-like domain-containing protein</fullName>
    </recommendedName>
</protein>
<dbReference type="InterPro" id="IPR050951">
    <property type="entry name" value="Retrovirus_Pol_polyprotein"/>
</dbReference>
<keyword evidence="1" id="KW-0808">Transferase</keyword>
<dbReference type="SUPFAM" id="SSF56672">
    <property type="entry name" value="DNA/RNA polymerases"/>
    <property type="match status" value="1"/>
</dbReference>
<comment type="caution">
    <text evidence="8">The sequence shown here is derived from an EMBL/GenBank/DDBJ whole genome shotgun (WGS) entry which is preliminary data.</text>
</comment>
<organism evidence="8 9">
    <name type="scientific">Dryococelus australis</name>
    <dbReference type="NCBI Taxonomy" id="614101"/>
    <lineage>
        <taxon>Eukaryota</taxon>
        <taxon>Metazoa</taxon>
        <taxon>Ecdysozoa</taxon>
        <taxon>Arthropoda</taxon>
        <taxon>Hexapoda</taxon>
        <taxon>Insecta</taxon>
        <taxon>Pterygota</taxon>
        <taxon>Neoptera</taxon>
        <taxon>Polyneoptera</taxon>
        <taxon>Phasmatodea</taxon>
        <taxon>Verophasmatodea</taxon>
        <taxon>Anareolatae</taxon>
        <taxon>Phasmatidae</taxon>
        <taxon>Eurycanthinae</taxon>
        <taxon>Dryococelus</taxon>
    </lineage>
</organism>
<evidence type="ECO:0000256" key="3">
    <source>
        <dbReference type="ARBA" id="ARBA00022722"/>
    </source>
</evidence>
<feature type="domain" description="Reverse transcriptase RNase H-like" evidence="7">
    <location>
        <begin position="8"/>
        <end position="103"/>
    </location>
</feature>
<dbReference type="InterPro" id="IPR043502">
    <property type="entry name" value="DNA/RNA_pol_sf"/>
</dbReference>
<evidence type="ECO:0000313" key="8">
    <source>
        <dbReference type="EMBL" id="KAJ8873026.1"/>
    </source>
</evidence>
<keyword evidence="6" id="KW-0695">RNA-directed DNA polymerase</keyword>
<proteinExistence type="predicted"/>
<dbReference type="PANTHER" id="PTHR37984:SF8">
    <property type="entry name" value="CCHC-TYPE DOMAIN-CONTAINING PROTEIN"/>
    <property type="match status" value="1"/>
</dbReference>